<dbReference type="GO" id="GO:0071555">
    <property type="term" value="P:cell wall organization"/>
    <property type="evidence" value="ECO:0007669"/>
    <property type="project" value="UniProtKB-UniRule"/>
</dbReference>
<dbReference type="InterPro" id="IPR005490">
    <property type="entry name" value="LD_TPept_cat_dom"/>
</dbReference>
<dbReference type="InterPro" id="IPR050979">
    <property type="entry name" value="LD-transpeptidase"/>
</dbReference>
<keyword evidence="5 7" id="KW-0573">Peptidoglycan synthesis</keyword>
<evidence type="ECO:0000313" key="11">
    <source>
        <dbReference type="Proteomes" id="UP000060787"/>
    </source>
</evidence>
<evidence type="ECO:0000256" key="8">
    <source>
        <dbReference type="SAM" id="MobiDB-lite"/>
    </source>
</evidence>
<name>A0A0S2FBW3_LYSAN</name>
<keyword evidence="3" id="KW-0808">Transferase</keyword>
<feature type="active site" description="Nucleophile" evidence="7">
    <location>
        <position position="126"/>
    </location>
</feature>
<dbReference type="Proteomes" id="UP000060787">
    <property type="component" value="Chromosome"/>
</dbReference>
<dbReference type="GO" id="GO:0005576">
    <property type="term" value="C:extracellular region"/>
    <property type="evidence" value="ECO:0007669"/>
    <property type="project" value="TreeGrafter"/>
</dbReference>
<keyword evidence="4 7" id="KW-0133">Cell shape</keyword>
<accession>A0A0S2FBW3</accession>
<evidence type="ECO:0000256" key="6">
    <source>
        <dbReference type="ARBA" id="ARBA00023316"/>
    </source>
</evidence>
<dbReference type="UniPathway" id="UPA00219"/>
<dbReference type="KEGG" id="lab:LA76x_2888"/>
<dbReference type="GO" id="GO:0016740">
    <property type="term" value="F:transferase activity"/>
    <property type="evidence" value="ECO:0007669"/>
    <property type="project" value="UniProtKB-KW"/>
</dbReference>
<dbReference type="PANTHER" id="PTHR30582:SF2">
    <property type="entry name" value="L,D-TRANSPEPTIDASE YCIB-RELATED"/>
    <property type="match status" value="1"/>
</dbReference>
<evidence type="ECO:0000256" key="7">
    <source>
        <dbReference type="PROSITE-ProRule" id="PRU01373"/>
    </source>
</evidence>
<organism evidence="10 11">
    <name type="scientific">Lysobacter antibioticus</name>
    <dbReference type="NCBI Taxonomy" id="84531"/>
    <lineage>
        <taxon>Bacteria</taxon>
        <taxon>Pseudomonadati</taxon>
        <taxon>Pseudomonadota</taxon>
        <taxon>Gammaproteobacteria</taxon>
        <taxon>Lysobacterales</taxon>
        <taxon>Lysobacteraceae</taxon>
        <taxon>Lysobacter</taxon>
    </lineage>
</organism>
<dbReference type="PATRIC" id="fig|84531.8.peg.2900"/>
<comment type="similarity">
    <text evidence="2">Belongs to the YkuD family.</text>
</comment>
<keyword evidence="11" id="KW-1185">Reference proteome</keyword>
<evidence type="ECO:0000256" key="2">
    <source>
        <dbReference type="ARBA" id="ARBA00005992"/>
    </source>
</evidence>
<comment type="pathway">
    <text evidence="1 7">Cell wall biogenesis; peptidoglycan biosynthesis.</text>
</comment>
<dbReference type="Pfam" id="PF03734">
    <property type="entry name" value="YkuD"/>
    <property type="match status" value="1"/>
</dbReference>
<proteinExistence type="inferred from homology"/>
<dbReference type="PROSITE" id="PS52029">
    <property type="entry name" value="LD_TPASE"/>
    <property type="match status" value="1"/>
</dbReference>
<dbReference type="PANTHER" id="PTHR30582">
    <property type="entry name" value="L,D-TRANSPEPTIDASE"/>
    <property type="match status" value="1"/>
</dbReference>
<feature type="region of interest" description="Disordered" evidence="8">
    <location>
        <begin position="297"/>
        <end position="328"/>
    </location>
</feature>
<feature type="active site" description="Proton donor/acceptor" evidence="7">
    <location>
        <position position="113"/>
    </location>
</feature>
<dbReference type="InterPro" id="IPR038063">
    <property type="entry name" value="Transpep_catalytic_dom"/>
</dbReference>
<dbReference type="CDD" id="cd16913">
    <property type="entry name" value="YkuD_like"/>
    <property type="match status" value="1"/>
</dbReference>
<dbReference type="Gene3D" id="2.40.440.10">
    <property type="entry name" value="L,D-transpeptidase catalytic domain-like"/>
    <property type="match status" value="1"/>
</dbReference>
<dbReference type="GO" id="GO:0018104">
    <property type="term" value="P:peptidoglycan-protein cross-linking"/>
    <property type="evidence" value="ECO:0007669"/>
    <property type="project" value="TreeGrafter"/>
</dbReference>
<reference evidence="10 11" key="1">
    <citation type="journal article" date="2015" name="BMC Genomics">
        <title>Comparative genomics and metabolic profiling of the genus Lysobacter.</title>
        <authorList>
            <person name="de Bruijn I."/>
            <person name="Cheng X."/>
            <person name="de Jager V."/>
            <person name="Exposito R.G."/>
            <person name="Watrous J."/>
            <person name="Patel N."/>
            <person name="Postma J."/>
            <person name="Dorrestein P.C."/>
            <person name="Kobayashi D."/>
            <person name="Raaijmakers J.M."/>
        </authorList>
    </citation>
    <scope>NUCLEOTIDE SEQUENCE [LARGE SCALE GENOMIC DNA]</scope>
    <source>
        <strain evidence="10 11">76</strain>
    </source>
</reference>
<dbReference type="PIRSF" id="PIRSF029342">
    <property type="entry name" value="UCP029342_ErfK/YbiS/YcfS/YnhG"/>
    <property type="match status" value="1"/>
</dbReference>
<dbReference type="GO" id="GO:0008360">
    <property type="term" value="P:regulation of cell shape"/>
    <property type="evidence" value="ECO:0007669"/>
    <property type="project" value="UniProtKB-UniRule"/>
</dbReference>
<dbReference type="AlphaFoldDB" id="A0A0S2FBW3"/>
<evidence type="ECO:0000313" key="10">
    <source>
        <dbReference type="EMBL" id="ALN81018.1"/>
    </source>
</evidence>
<feature type="domain" description="L,D-TPase catalytic" evidence="9">
    <location>
        <begin position="41"/>
        <end position="150"/>
    </location>
</feature>
<gene>
    <name evidence="10" type="ORF">LA76x_2888</name>
</gene>
<dbReference type="NCBIfam" id="NF004785">
    <property type="entry name" value="PRK06132.1-2"/>
    <property type="match status" value="1"/>
</dbReference>
<sequence length="328" mass="35002">MALLAVAPVAAACQESTVRAPSALPERGYVWTPQLSPRGPVTILVSLRDQRAYVYRNGARIGISKVSTGKTGHETPTGVFTILDKRREHFSNLYDNAPMPFMQRLTWGGVALHAGSVPEYPASHGCVRLPYAFAEKLFDITARGMTVVVSDAIPAPAVVYPGLFAATAPVTTIPTAPFVWAPERSLHGPITLVLSVRDREIVALRNAIEIGRAPVAISDQALLGTRVYLLLQGTGPGTSAVVPGRPALRWLTVSFDGPATPAQPDLRELVAAGRLRIDAEFAAQVYETLAPGATLVVTDEPLRQDGPDNGTILEAEQPESEARPAHPS</sequence>
<evidence type="ECO:0000256" key="3">
    <source>
        <dbReference type="ARBA" id="ARBA00022679"/>
    </source>
</evidence>
<evidence type="ECO:0000256" key="4">
    <source>
        <dbReference type="ARBA" id="ARBA00022960"/>
    </source>
</evidence>
<protein>
    <submittedName>
        <fullName evidence="10">L,D-transpeptidase catalytic domain protein</fullName>
    </submittedName>
</protein>
<keyword evidence="6 7" id="KW-0961">Cell wall biogenesis/degradation</keyword>
<evidence type="ECO:0000256" key="1">
    <source>
        <dbReference type="ARBA" id="ARBA00004752"/>
    </source>
</evidence>
<evidence type="ECO:0000259" key="9">
    <source>
        <dbReference type="PROSITE" id="PS52029"/>
    </source>
</evidence>
<dbReference type="EMBL" id="CP011129">
    <property type="protein sequence ID" value="ALN81018.1"/>
    <property type="molecule type" value="Genomic_DNA"/>
</dbReference>
<dbReference type="GO" id="GO:0071972">
    <property type="term" value="F:peptidoglycan L,D-transpeptidase activity"/>
    <property type="evidence" value="ECO:0007669"/>
    <property type="project" value="TreeGrafter"/>
</dbReference>
<dbReference type="SUPFAM" id="SSF141523">
    <property type="entry name" value="L,D-transpeptidase catalytic domain-like"/>
    <property type="match status" value="1"/>
</dbReference>
<evidence type="ECO:0000256" key="5">
    <source>
        <dbReference type="ARBA" id="ARBA00022984"/>
    </source>
</evidence>
<dbReference type="InterPro" id="IPR016915">
    <property type="entry name" value="UCP029342"/>
</dbReference>